<dbReference type="EMBL" id="JAAIKC010000018">
    <property type="protein sequence ID" value="NEW09433.1"/>
    <property type="molecule type" value="Genomic_DNA"/>
</dbReference>
<dbReference type="InterPro" id="IPR014794">
    <property type="entry name" value="DUF1779"/>
</dbReference>
<proteinExistence type="predicted"/>
<comment type="caution">
    <text evidence="1">The sequence shown here is derived from an EMBL/GenBank/DDBJ whole genome shotgun (WGS) entry which is preliminary data.</text>
</comment>
<organism evidence="1">
    <name type="scientific">Paenibacillus sp. SYP-B3998</name>
    <dbReference type="NCBI Taxonomy" id="2678564"/>
    <lineage>
        <taxon>Bacteria</taxon>
        <taxon>Bacillati</taxon>
        <taxon>Bacillota</taxon>
        <taxon>Bacilli</taxon>
        <taxon>Bacillales</taxon>
        <taxon>Paenibacillaceae</taxon>
        <taxon>Paenibacillus</taxon>
    </lineage>
</organism>
<dbReference type="RefSeq" id="WP_163953281.1">
    <property type="nucleotide sequence ID" value="NZ_JAAIKC010000018.1"/>
</dbReference>
<evidence type="ECO:0008006" key="2">
    <source>
        <dbReference type="Google" id="ProtNLM"/>
    </source>
</evidence>
<dbReference type="AlphaFoldDB" id="A0A6G4A4N9"/>
<dbReference type="InterPro" id="IPR036209">
    <property type="entry name" value="YwmB-like_sf"/>
</dbReference>
<protein>
    <recommendedName>
        <fullName evidence="2">YwmB family TATA-box binding protein</fullName>
    </recommendedName>
</protein>
<name>A0A6G4A4N9_9BACL</name>
<reference evidence="1" key="1">
    <citation type="submission" date="2020-02" db="EMBL/GenBank/DDBJ databases">
        <authorList>
            <person name="Shen X.-R."/>
            <person name="Zhang Y.-X."/>
        </authorList>
    </citation>
    <scope>NUCLEOTIDE SEQUENCE</scope>
    <source>
        <strain evidence="1">SYP-B3998</strain>
    </source>
</reference>
<dbReference type="Pfam" id="PF08680">
    <property type="entry name" value="DUF1779"/>
    <property type="match status" value="1"/>
</dbReference>
<dbReference type="Gene3D" id="3.30.360.40">
    <property type="entry name" value="YwmB-like"/>
    <property type="match status" value="1"/>
</dbReference>
<sequence length="251" mass="27815">MQKFWFLSMLWIAITGIIFGWVRHAGAQGEQDALRLLNTVTPYMNGDDQITFKYTGYFGTCGESEEHLLQAGKQLSQAIGLPQTEGLIESNSSFIYKAELEVGIDEAVTVTVARPQGQSSCYMVLRIDASEGADSTHLIKKQDELSERLRKLQINGQWNVMVHGYVSPSVQLEAQQSSSELVKKIVKDFRGSIVESYSDINTISASLASDGFHSSIRSGNNIVNVQIALHQESTTGMWRLTVGTPIITMEY</sequence>
<evidence type="ECO:0000313" key="1">
    <source>
        <dbReference type="EMBL" id="NEW09433.1"/>
    </source>
</evidence>
<gene>
    <name evidence="1" type="ORF">GK047_26175</name>
</gene>
<dbReference type="SUPFAM" id="SSF143842">
    <property type="entry name" value="YwmB-like"/>
    <property type="match status" value="1"/>
</dbReference>
<accession>A0A6G4A4N9</accession>